<keyword evidence="9" id="KW-1185">Reference proteome</keyword>
<sequence>MSPVLRTRRDGSTRPARYRAVQPLAVLWLTLVWLAMWGEVSPLLVVGGVLVAVAVCVAFPLPPIDIASGLRPLALARLVARFLVDLVRASIQVSGVVLRRRPVRNAVVAVDLESSSDFVMTLVAAMLSLIPGSVVVEARRSTHTLYLHVLDVPDEESAERFRRDALDLEQRVLRALPPHAPEEAGA</sequence>
<evidence type="ECO:0000256" key="5">
    <source>
        <dbReference type="ARBA" id="ARBA00022989"/>
    </source>
</evidence>
<protein>
    <submittedName>
        <fullName evidence="8">Na+/H+ antiporter subunit E</fullName>
    </submittedName>
</protein>
<dbReference type="PANTHER" id="PTHR34584">
    <property type="entry name" value="NA(+)/H(+) ANTIPORTER SUBUNIT E1"/>
    <property type="match status" value="1"/>
</dbReference>
<evidence type="ECO:0000256" key="4">
    <source>
        <dbReference type="ARBA" id="ARBA00022692"/>
    </source>
</evidence>
<evidence type="ECO:0000256" key="1">
    <source>
        <dbReference type="ARBA" id="ARBA00004651"/>
    </source>
</evidence>
<evidence type="ECO:0000256" key="7">
    <source>
        <dbReference type="SAM" id="Phobius"/>
    </source>
</evidence>
<dbReference type="RefSeq" id="WP_186344441.1">
    <property type="nucleotide sequence ID" value="NZ_BMMR01000001.1"/>
</dbReference>
<dbReference type="InterPro" id="IPR002758">
    <property type="entry name" value="Cation_antiport_E"/>
</dbReference>
<keyword evidence="6 7" id="KW-0472">Membrane</keyword>
<proteinExistence type="inferred from homology"/>
<comment type="similarity">
    <text evidence="2">Belongs to the CPA3 antiporters (TC 2.A.63) subunit E family.</text>
</comment>
<feature type="transmembrane region" description="Helical" evidence="7">
    <location>
        <begin position="43"/>
        <end position="66"/>
    </location>
</feature>
<evidence type="ECO:0000313" key="8">
    <source>
        <dbReference type="EMBL" id="MBC2959198.1"/>
    </source>
</evidence>
<dbReference type="Pfam" id="PF01899">
    <property type="entry name" value="MNHE"/>
    <property type="match status" value="1"/>
</dbReference>
<evidence type="ECO:0000256" key="6">
    <source>
        <dbReference type="ARBA" id="ARBA00023136"/>
    </source>
</evidence>
<dbReference type="Proteomes" id="UP000604001">
    <property type="component" value="Unassembled WGS sequence"/>
</dbReference>
<name>A0ABR6U517_9ACTN</name>
<keyword evidence="3" id="KW-1003">Cell membrane</keyword>
<evidence type="ECO:0000256" key="3">
    <source>
        <dbReference type="ARBA" id="ARBA00022475"/>
    </source>
</evidence>
<dbReference type="PANTHER" id="PTHR34584:SF1">
    <property type="entry name" value="NA(+)_H(+) ANTIPORTER SUBUNIT E1"/>
    <property type="match status" value="1"/>
</dbReference>
<comment type="subcellular location">
    <subcellularLocation>
        <location evidence="1">Cell membrane</location>
        <topology evidence="1">Multi-pass membrane protein</topology>
    </subcellularLocation>
</comment>
<evidence type="ECO:0000313" key="9">
    <source>
        <dbReference type="Proteomes" id="UP000604001"/>
    </source>
</evidence>
<organism evidence="8 9">
    <name type="scientific">Nocardioides deserti</name>
    <dbReference type="NCBI Taxonomy" id="1588644"/>
    <lineage>
        <taxon>Bacteria</taxon>
        <taxon>Bacillati</taxon>
        <taxon>Actinomycetota</taxon>
        <taxon>Actinomycetes</taxon>
        <taxon>Propionibacteriales</taxon>
        <taxon>Nocardioidaceae</taxon>
        <taxon>Nocardioides</taxon>
    </lineage>
</organism>
<gene>
    <name evidence="8" type="ORF">H7344_02660</name>
</gene>
<dbReference type="NCBIfam" id="NF006521">
    <property type="entry name" value="PRK08965.1-5"/>
    <property type="match status" value="1"/>
</dbReference>
<reference evidence="8 9" key="1">
    <citation type="submission" date="2020-08" db="EMBL/GenBank/DDBJ databases">
        <title>novel species in genus Nocardioides.</title>
        <authorList>
            <person name="Zhang G."/>
        </authorList>
    </citation>
    <scope>NUCLEOTIDE SEQUENCE [LARGE SCALE GENOMIC DNA]</scope>
    <source>
        <strain evidence="8 9">SC8A-24</strain>
    </source>
</reference>
<feature type="transmembrane region" description="Helical" evidence="7">
    <location>
        <begin position="20"/>
        <end position="37"/>
    </location>
</feature>
<keyword evidence="4 7" id="KW-0812">Transmembrane</keyword>
<keyword evidence="5 7" id="KW-1133">Transmembrane helix</keyword>
<evidence type="ECO:0000256" key="2">
    <source>
        <dbReference type="ARBA" id="ARBA00006228"/>
    </source>
</evidence>
<accession>A0ABR6U517</accession>
<comment type="caution">
    <text evidence="8">The sequence shown here is derived from an EMBL/GenBank/DDBJ whole genome shotgun (WGS) entry which is preliminary data.</text>
</comment>
<dbReference type="EMBL" id="JACMYC010000001">
    <property type="protein sequence ID" value="MBC2959198.1"/>
    <property type="molecule type" value="Genomic_DNA"/>
</dbReference>